<evidence type="ECO:0000256" key="1">
    <source>
        <dbReference type="ARBA" id="ARBA00006484"/>
    </source>
</evidence>
<evidence type="ECO:0000313" key="5">
    <source>
        <dbReference type="Proteomes" id="UP000015100"/>
    </source>
</evidence>
<reference evidence="5" key="2">
    <citation type="submission" date="2013-04" db="EMBL/GenBank/DDBJ databases">
        <title>Genomic mechanisms accounting for the adaptation to parasitism in nematode-trapping fungi.</title>
        <authorList>
            <person name="Ahren D.G."/>
        </authorList>
    </citation>
    <scope>NUCLEOTIDE SEQUENCE [LARGE SCALE GENOMIC DNA]</scope>
    <source>
        <strain evidence="5">CBS 200.50</strain>
    </source>
</reference>
<evidence type="ECO:0000256" key="3">
    <source>
        <dbReference type="ARBA" id="ARBA00023002"/>
    </source>
</evidence>
<dbReference type="PANTHER" id="PTHR24320">
    <property type="entry name" value="RETINOL DEHYDROGENASE"/>
    <property type="match status" value="1"/>
</dbReference>
<dbReference type="InterPro" id="IPR036291">
    <property type="entry name" value="NAD(P)-bd_dom_sf"/>
</dbReference>
<dbReference type="AlphaFoldDB" id="S8A9B6"/>
<reference evidence="4 5" key="1">
    <citation type="journal article" date="2013" name="PLoS Genet.">
        <title>Genomic mechanisms accounting for the adaptation to parasitism in nematode-trapping fungi.</title>
        <authorList>
            <person name="Meerupati T."/>
            <person name="Andersson K.M."/>
            <person name="Friman E."/>
            <person name="Kumar D."/>
            <person name="Tunlid A."/>
            <person name="Ahren D."/>
        </authorList>
    </citation>
    <scope>NUCLEOTIDE SEQUENCE [LARGE SCALE GENOMIC DNA]</scope>
    <source>
        <strain evidence="4 5">CBS 200.50</strain>
    </source>
</reference>
<dbReference type="STRING" id="1284197.S8A9B6"/>
<dbReference type="EMBL" id="AQGS01000612">
    <property type="protein sequence ID" value="EPS37696.1"/>
    <property type="molecule type" value="Genomic_DNA"/>
</dbReference>
<dbReference type="OrthoDB" id="191139at2759"/>
<evidence type="ECO:0000313" key="4">
    <source>
        <dbReference type="EMBL" id="EPS37696.1"/>
    </source>
</evidence>
<dbReference type="HOGENOM" id="CLU_010194_44_6_1"/>
<dbReference type="InterPro" id="IPR002347">
    <property type="entry name" value="SDR_fam"/>
</dbReference>
<keyword evidence="2" id="KW-0521">NADP</keyword>
<protein>
    <recommendedName>
        <fullName evidence="6">NAD(P)-binding protein</fullName>
    </recommendedName>
</protein>
<organism evidence="4 5">
    <name type="scientific">Dactylellina haptotyla (strain CBS 200.50)</name>
    <name type="common">Nematode-trapping fungus</name>
    <name type="synonym">Monacrosporium haptotylum</name>
    <dbReference type="NCBI Taxonomy" id="1284197"/>
    <lineage>
        <taxon>Eukaryota</taxon>
        <taxon>Fungi</taxon>
        <taxon>Dikarya</taxon>
        <taxon>Ascomycota</taxon>
        <taxon>Pezizomycotina</taxon>
        <taxon>Orbiliomycetes</taxon>
        <taxon>Orbiliales</taxon>
        <taxon>Orbiliaceae</taxon>
        <taxon>Dactylellina</taxon>
    </lineage>
</organism>
<evidence type="ECO:0008006" key="6">
    <source>
        <dbReference type="Google" id="ProtNLM"/>
    </source>
</evidence>
<name>S8A9B6_DACHA</name>
<dbReference type="GO" id="GO:0016491">
    <property type="term" value="F:oxidoreductase activity"/>
    <property type="evidence" value="ECO:0007669"/>
    <property type="project" value="UniProtKB-KW"/>
</dbReference>
<keyword evidence="5" id="KW-1185">Reference proteome</keyword>
<dbReference type="OMA" id="IMGVPYS"/>
<proteinExistence type="inferred from homology"/>
<dbReference type="SUPFAM" id="SSF51735">
    <property type="entry name" value="NAD(P)-binding Rossmann-fold domains"/>
    <property type="match status" value="1"/>
</dbReference>
<dbReference type="Gene3D" id="3.40.50.720">
    <property type="entry name" value="NAD(P)-binding Rossmann-like Domain"/>
    <property type="match status" value="1"/>
</dbReference>
<gene>
    <name evidence="4" type="ORF">H072_8542</name>
</gene>
<dbReference type="PANTHER" id="PTHR24320:SF282">
    <property type="entry name" value="WW DOMAIN-CONTAINING OXIDOREDUCTASE"/>
    <property type="match status" value="1"/>
</dbReference>
<comment type="caution">
    <text evidence="4">The sequence shown here is derived from an EMBL/GenBank/DDBJ whole genome shotgun (WGS) entry which is preliminary data.</text>
</comment>
<dbReference type="Proteomes" id="UP000015100">
    <property type="component" value="Unassembled WGS sequence"/>
</dbReference>
<dbReference type="eggNOG" id="KOG1208">
    <property type="taxonomic scope" value="Eukaryota"/>
</dbReference>
<sequence length="279" mass="30063">MGARSESKALEAINEIKQKDPDAEIEFLNLDLSSLVSVVAAARDLQSKTTMLHGLINNAGIMGVPFALTADGFESQFQTNYLSHWLLTHLLLPLLISTSNVTHPGDVRIVNVTSGGHNTFAPDGGIVFDDIQLQSKGPMVRYGQSKLGNVLHAKELHRRFGPKDGDPKAGEIWVTAVHPGNIYTNLTKQATGSIPRPVLQILAPLGRCLGILDEQAKGGLSSLFAIASTDFKRSDSGAYIVPYAKIGTPSAYAQDPALALKLWDWTVLELEKKGVLGDK</sequence>
<dbReference type="Pfam" id="PF00106">
    <property type="entry name" value="adh_short"/>
    <property type="match status" value="1"/>
</dbReference>
<accession>S8A9B6</accession>
<comment type="similarity">
    <text evidence="1">Belongs to the short-chain dehydrogenases/reductases (SDR) family.</text>
</comment>
<evidence type="ECO:0000256" key="2">
    <source>
        <dbReference type="ARBA" id="ARBA00022857"/>
    </source>
</evidence>
<keyword evidence="3" id="KW-0560">Oxidoreductase</keyword>